<organism evidence="2 3">
    <name type="scientific">Pseudomonas syringae pv. actinidiae ICMP 19096</name>
    <dbReference type="NCBI Taxonomy" id="1194405"/>
    <lineage>
        <taxon>Bacteria</taxon>
        <taxon>Pseudomonadati</taxon>
        <taxon>Pseudomonadota</taxon>
        <taxon>Gammaproteobacteria</taxon>
        <taxon>Pseudomonadales</taxon>
        <taxon>Pseudomonadaceae</taxon>
        <taxon>Pseudomonas</taxon>
        <taxon>Pseudomonas syringae</taxon>
    </lineage>
</organism>
<name>A0A656JIT5_PSESF</name>
<dbReference type="AlphaFoldDB" id="A0A656JIT5"/>
<feature type="domain" description="Condensation" evidence="1">
    <location>
        <begin position="3"/>
        <end position="70"/>
    </location>
</feature>
<dbReference type="Gene3D" id="3.30.559.30">
    <property type="entry name" value="Nonribosomal peptide synthetase, condensation domain"/>
    <property type="match status" value="1"/>
</dbReference>
<reference evidence="2 3" key="1">
    <citation type="journal article" date="2013" name="PLoS Pathog.">
        <title>Genomic analysis of the Kiwifruit pathogen Pseudomonas syringae pv. actinidiae provides insight into the origins of an emergent plant disease.</title>
        <authorList>
            <person name="McCann H.C."/>
            <person name="Rikkerink E.H."/>
            <person name="Bertels F."/>
            <person name="Fiers M."/>
            <person name="Lu A."/>
            <person name="Rees-George J."/>
            <person name="Andersen M.T."/>
            <person name="Gleave A.P."/>
            <person name="Haubold B."/>
            <person name="Wohlers M.W."/>
            <person name="Guttman D.S."/>
            <person name="Wang P.W."/>
            <person name="Straub C."/>
            <person name="Vanneste J.L."/>
            <person name="Rainey P.B."/>
            <person name="Templeton M.D."/>
        </authorList>
    </citation>
    <scope>NUCLEOTIDE SEQUENCE [LARGE SCALE GENOMIC DNA]</scope>
    <source>
        <strain evidence="2 3">ICMP 19096</strain>
    </source>
</reference>
<feature type="non-terminal residue" evidence="2">
    <location>
        <position position="1"/>
    </location>
</feature>
<evidence type="ECO:0000313" key="3">
    <source>
        <dbReference type="Proteomes" id="UP000018849"/>
    </source>
</evidence>
<sequence length="71" mass="7709">AELEGLIGLFVNTLAVRIDTSSAATGEALLAQVRTRVLEAQDHQDLPFEQVVEIVRPARSLAHAPLFQTTL</sequence>
<dbReference type="EMBL" id="AOKF01003975">
    <property type="protein sequence ID" value="EPN29748.1"/>
    <property type="molecule type" value="Genomic_DNA"/>
</dbReference>
<dbReference type="Pfam" id="PF00668">
    <property type="entry name" value="Condensation"/>
    <property type="match status" value="1"/>
</dbReference>
<dbReference type="Proteomes" id="UP000018849">
    <property type="component" value="Unassembled WGS sequence"/>
</dbReference>
<evidence type="ECO:0000313" key="2">
    <source>
        <dbReference type="EMBL" id="EPN29748.1"/>
    </source>
</evidence>
<accession>A0A656JIT5</accession>
<comment type="caution">
    <text evidence="2">The sequence shown here is derived from an EMBL/GenBank/DDBJ whole genome shotgun (WGS) entry which is preliminary data.</text>
</comment>
<dbReference type="InterPro" id="IPR001242">
    <property type="entry name" value="Condensation_dom"/>
</dbReference>
<gene>
    <name evidence="2" type="ORF">A245_46643</name>
</gene>
<dbReference type="SUPFAM" id="SSF52777">
    <property type="entry name" value="CoA-dependent acyltransferases"/>
    <property type="match status" value="1"/>
</dbReference>
<evidence type="ECO:0000259" key="1">
    <source>
        <dbReference type="Pfam" id="PF00668"/>
    </source>
</evidence>
<feature type="non-terminal residue" evidence="2">
    <location>
        <position position="71"/>
    </location>
</feature>
<protein>
    <submittedName>
        <fullName evidence="2">Non-ribosomal peptide synthetase SyfB</fullName>
    </submittedName>
</protein>
<dbReference type="GO" id="GO:0003824">
    <property type="term" value="F:catalytic activity"/>
    <property type="evidence" value="ECO:0007669"/>
    <property type="project" value="InterPro"/>
</dbReference>
<proteinExistence type="predicted"/>